<sequence>MRLVLLLILALTMPIAARGELEDCSSEVRITLGKRETKAVDSQLLAEVKRAMSENRADIQQIRVQLDKLINPAVRESSALQCVELEKIVAEWKLDVRSLRGKLDSVEKQLLLSQAERKIENKAENKSEAEFPQQVNCSKASKLALVTLNNVTYYFQSSPMMNWNSAKQFCEDHGMSLATPNSQAELTAMHKHAKSLSGSLLLWVSASDVGPQAGHFQWLNGTDLPLTSELWLKGQPDEYKSGKTCVYFLTYANYVDKLADHTCIAIMAFVCQLRPNCSTID</sequence>
<dbReference type="EMBL" id="CADEPI010000103">
    <property type="protein sequence ID" value="CAB3374761.1"/>
    <property type="molecule type" value="Genomic_DNA"/>
</dbReference>
<dbReference type="PROSITE" id="PS00615">
    <property type="entry name" value="C_TYPE_LECTIN_1"/>
    <property type="match status" value="1"/>
</dbReference>
<dbReference type="Proteomes" id="UP000494165">
    <property type="component" value="Unassembled WGS sequence"/>
</dbReference>
<dbReference type="AlphaFoldDB" id="A0A8S1D3P2"/>
<dbReference type="PANTHER" id="PTHR22803">
    <property type="entry name" value="MANNOSE, PHOSPHOLIPASE, LECTIN RECEPTOR RELATED"/>
    <property type="match status" value="1"/>
</dbReference>
<comment type="caution">
    <text evidence="4">The sequence shown here is derived from an EMBL/GenBank/DDBJ whole genome shotgun (WGS) entry which is preliminary data.</text>
</comment>
<dbReference type="Pfam" id="PF00059">
    <property type="entry name" value="Lectin_C"/>
    <property type="match status" value="1"/>
</dbReference>
<evidence type="ECO:0000256" key="2">
    <source>
        <dbReference type="SAM" id="SignalP"/>
    </source>
</evidence>
<dbReference type="InterPro" id="IPR016186">
    <property type="entry name" value="C-type_lectin-like/link_sf"/>
</dbReference>
<evidence type="ECO:0000313" key="4">
    <source>
        <dbReference type="EMBL" id="CAB3374761.1"/>
    </source>
</evidence>
<dbReference type="OrthoDB" id="8950604at2759"/>
<evidence type="ECO:0000313" key="5">
    <source>
        <dbReference type="Proteomes" id="UP000494165"/>
    </source>
</evidence>
<proteinExistence type="predicted"/>
<dbReference type="InterPro" id="IPR018378">
    <property type="entry name" value="C-type_lectin_CS"/>
</dbReference>
<organism evidence="4 5">
    <name type="scientific">Cloeon dipterum</name>
    <dbReference type="NCBI Taxonomy" id="197152"/>
    <lineage>
        <taxon>Eukaryota</taxon>
        <taxon>Metazoa</taxon>
        <taxon>Ecdysozoa</taxon>
        <taxon>Arthropoda</taxon>
        <taxon>Hexapoda</taxon>
        <taxon>Insecta</taxon>
        <taxon>Pterygota</taxon>
        <taxon>Palaeoptera</taxon>
        <taxon>Ephemeroptera</taxon>
        <taxon>Pisciforma</taxon>
        <taxon>Baetidae</taxon>
        <taxon>Cloeon</taxon>
    </lineage>
</organism>
<dbReference type="CDD" id="cd00037">
    <property type="entry name" value="CLECT"/>
    <property type="match status" value="1"/>
</dbReference>
<dbReference type="InterPro" id="IPR016187">
    <property type="entry name" value="CTDL_fold"/>
</dbReference>
<dbReference type="Gene3D" id="3.10.100.10">
    <property type="entry name" value="Mannose-Binding Protein A, subunit A"/>
    <property type="match status" value="1"/>
</dbReference>
<evidence type="ECO:0000259" key="3">
    <source>
        <dbReference type="PROSITE" id="PS50041"/>
    </source>
</evidence>
<evidence type="ECO:0000256" key="1">
    <source>
        <dbReference type="ARBA" id="ARBA00023157"/>
    </source>
</evidence>
<keyword evidence="1" id="KW-1015">Disulfide bond</keyword>
<feature type="signal peptide" evidence="2">
    <location>
        <begin position="1"/>
        <end position="19"/>
    </location>
</feature>
<dbReference type="SUPFAM" id="SSF56436">
    <property type="entry name" value="C-type lectin-like"/>
    <property type="match status" value="1"/>
</dbReference>
<dbReference type="InterPro" id="IPR050111">
    <property type="entry name" value="C-type_lectin/snaclec_domain"/>
</dbReference>
<keyword evidence="2" id="KW-0732">Signal</keyword>
<name>A0A8S1D3P2_9INSE</name>
<accession>A0A8S1D3P2</accession>
<protein>
    <recommendedName>
        <fullName evidence="3">C-type lectin domain-containing protein</fullName>
    </recommendedName>
</protein>
<feature type="chain" id="PRO_5035862819" description="C-type lectin domain-containing protein" evidence="2">
    <location>
        <begin position="20"/>
        <end position="281"/>
    </location>
</feature>
<reference evidence="4 5" key="1">
    <citation type="submission" date="2020-04" db="EMBL/GenBank/DDBJ databases">
        <authorList>
            <person name="Alioto T."/>
            <person name="Alioto T."/>
            <person name="Gomez Garrido J."/>
        </authorList>
    </citation>
    <scope>NUCLEOTIDE SEQUENCE [LARGE SCALE GENOMIC DNA]</scope>
</reference>
<dbReference type="SMART" id="SM00034">
    <property type="entry name" value="CLECT"/>
    <property type="match status" value="1"/>
</dbReference>
<dbReference type="InterPro" id="IPR001304">
    <property type="entry name" value="C-type_lectin-like"/>
</dbReference>
<feature type="domain" description="C-type lectin" evidence="3">
    <location>
        <begin position="148"/>
        <end position="272"/>
    </location>
</feature>
<dbReference type="PROSITE" id="PS50041">
    <property type="entry name" value="C_TYPE_LECTIN_2"/>
    <property type="match status" value="1"/>
</dbReference>
<keyword evidence="5" id="KW-1185">Reference proteome</keyword>
<gene>
    <name evidence="4" type="ORF">CLODIP_2_CD04816</name>
</gene>